<dbReference type="EMBL" id="CM056809">
    <property type="protein sequence ID" value="KAJ8647602.1"/>
    <property type="molecule type" value="Genomic_DNA"/>
</dbReference>
<organism evidence="1 2">
    <name type="scientific">Persea americana</name>
    <name type="common">Avocado</name>
    <dbReference type="NCBI Taxonomy" id="3435"/>
    <lineage>
        <taxon>Eukaryota</taxon>
        <taxon>Viridiplantae</taxon>
        <taxon>Streptophyta</taxon>
        <taxon>Embryophyta</taxon>
        <taxon>Tracheophyta</taxon>
        <taxon>Spermatophyta</taxon>
        <taxon>Magnoliopsida</taxon>
        <taxon>Magnoliidae</taxon>
        <taxon>Laurales</taxon>
        <taxon>Lauraceae</taxon>
        <taxon>Persea</taxon>
    </lineage>
</organism>
<dbReference type="Proteomes" id="UP001234297">
    <property type="component" value="Chromosome 1"/>
</dbReference>
<comment type="caution">
    <text evidence="1">The sequence shown here is derived from an EMBL/GenBank/DDBJ whole genome shotgun (WGS) entry which is preliminary data.</text>
</comment>
<name>A0ACC2MPE0_PERAE</name>
<keyword evidence="2" id="KW-1185">Reference proteome</keyword>
<protein>
    <submittedName>
        <fullName evidence="1">Uncharacterized protein</fullName>
    </submittedName>
</protein>
<evidence type="ECO:0000313" key="2">
    <source>
        <dbReference type="Proteomes" id="UP001234297"/>
    </source>
</evidence>
<gene>
    <name evidence="1" type="ORF">MRB53_000625</name>
</gene>
<sequence>MGSFGPRRQEEEEPKREGRSRSCPRESGDIRVDVSERQTRSREGGRRLTLVLGSFRLLPQWISACRQRVLEDKRLEVPLTQAELVAELFTKVLTIARMKLQQSTVFKLNGTVGATQFARIC</sequence>
<reference evidence="1 2" key="1">
    <citation type="journal article" date="2022" name="Hortic Res">
        <title>A haplotype resolved chromosomal level avocado genome allows analysis of novel avocado genes.</title>
        <authorList>
            <person name="Nath O."/>
            <person name="Fletcher S.J."/>
            <person name="Hayward A."/>
            <person name="Shaw L.M."/>
            <person name="Masouleh A.K."/>
            <person name="Furtado A."/>
            <person name="Henry R.J."/>
            <person name="Mitter N."/>
        </authorList>
    </citation>
    <scope>NUCLEOTIDE SEQUENCE [LARGE SCALE GENOMIC DNA]</scope>
    <source>
        <strain evidence="2">cv. Hass</strain>
    </source>
</reference>
<proteinExistence type="predicted"/>
<evidence type="ECO:0000313" key="1">
    <source>
        <dbReference type="EMBL" id="KAJ8647602.1"/>
    </source>
</evidence>
<accession>A0ACC2MPE0</accession>